<dbReference type="SUPFAM" id="SSF46894">
    <property type="entry name" value="C-terminal effector domain of the bipartite response regulators"/>
    <property type="match status" value="1"/>
</dbReference>
<dbReference type="SMART" id="SM00448">
    <property type="entry name" value="REC"/>
    <property type="match status" value="1"/>
</dbReference>
<dbReference type="OrthoDB" id="9805444at2"/>
<dbReference type="InterPro" id="IPR051015">
    <property type="entry name" value="EvgA-like"/>
</dbReference>
<dbReference type="Pfam" id="PF00072">
    <property type="entry name" value="Response_reg"/>
    <property type="match status" value="1"/>
</dbReference>
<dbReference type="AlphaFoldDB" id="A0A418WBF3"/>
<evidence type="ECO:0000259" key="5">
    <source>
        <dbReference type="PROSITE" id="PS50110"/>
    </source>
</evidence>
<dbReference type="EMBL" id="QYUK01000011">
    <property type="protein sequence ID" value="RJF87268.1"/>
    <property type="molecule type" value="Genomic_DNA"/>
</dbReference>
<keyword evidence="1 3" id="KW-0597">Phosphoprotein</keyword>
<feature type="domain" description="HTH luxR-type" evidence="4">
    <location>
        <begin position="128"/>
        <end position="193"/>
    </location>
</feature>
<dbReference type="InterPro" id="IPR000792">
    <property type="entry name" value="Tscrpt_reg_LuxR_C"/>
</dbReference>
<comment type="caution">
    <text evidence="6">The sequence shown here is derived from an EMBL/GenBank/DDBJ whole genome shotgun (WGS) entry which is preliminary data.</text>
</comment>
<feature type="domain" description="Response regulatory" evidence="5">
    <location>
        <begin position="1"/>
        <end position="104"/>
    </location>
</feature>
<dbReference type="GO" id="GO:0003677">
    <property type="term" value="F:DNA binding"/>
    <property type="evidence" value="ECO:0007669"/>
    <property type="project" value="UniProtKB-KW"/>
</dbReference>
<dbReference type="PROSITE" id="PS50043">
    <property type="entry name" value="HTH_LUXR_2"/>
    <property type="match status" value="1"/>
</dbReference>
<keyword evidence="2 6" id="KW-0238">DNA-binding</keyword>
<sequence>MRHALTQSLPNVTIIDAASFDEAKVVVDRLGTADLVILDLNMPGMNGFTGLAAMRAAHPLVPVAMVSATTDETVMRRAIEFGAAGFIPKSAPLETIAEAIGQILEGQVWLPPAAVYGGTEAGTSRQEIAKRLRELTPQQLKVLSMMSQGLLNKQIAFELTVGEATVKAHVTAILKKLGVHSRTQAVIAARLLDMKTAE</sequence>
<dbReference type="Proteomes" id="UP000284605">
    <property type="component" value="Unassembled WGS sequence"/>
</dbReference>
<dbReference type="PROSITE" id="PS50110">
    <property type="entry name" value="RESPONSE_REGULATORY"/>
    <property type="match status" value="1"/>
</dbReference>
<dbReference type="CDD" id="cd17535">
    <property type="entry name" value="REC_NarL-like"/>
    <property type="match status" value="1"/>
</dbReference>
<dbReference type="InterPro" id="IPR016032">
    <property type="entry name" value="Sig_transdc_resp-reg_C-effctor"/>
</dbReference>
<feature type="modified residue" description="4-aspartylphosphate" evidence="3">
    <location>
        <position position="39"/>
    </location>
</feature>
<dbReference type="PROSITE" id="PS00622">
    <property type="entry name" value="HTH_LUXR_1"/>
    <property type="match status" value="1"/>
</dbReference>
<gene>
    <name evidence="6" type="ORF">D3874_09685</name>
</gene>
<dbReference type="Pfam" id="PF00196">
    <property type="entry name" value="GerE"/>
    <property type="match status" value="1"/>
</dbReference>
<reference evidence="6 7" key="1">
    <citation type="submission" date="2018-09" db="EMBL/GenBank/DDBJ databases">
        <authorList>
            <person name="Zhu H."/>
        </authorList>
    </citation>
    <scope>NUCLEOTIDE SEQUENCE [LARGE SCALE GENOMIC DNA]</scope>
    <source>
        <strain evidence="6 7">K1W22B-8</strain>
    </source>
</reference>
<accession>A0A418WBF3</accession>
<keyword evidence="7" id="KW-1185">Reference proteome</keyword>
<dbReference type="GO" id="GO:0000160">
    <property type="term" value="P:phosphorelay signal transduction system"/>
    <property type="evidence" value="ECO:0007669"/>
    <property type="project" value="InterPro"/>
</dbReference>
<dbReference type="PRINTS" id="PR00038">
    <property type="entry name" value="HTHLUXR"/>
</dbReference>
<dbReference type="InterPro" id="IPR011006">
    <property type="entry name" value="CheY-like_superfamily"/>
</dbReference>
<dbReference type="GO" id="GO:0006355">
    <property type="term" value="P:regulation of DNA-templated transcription"/>
    <property type="evidence" value="ECO:0007669"/>
    <property type="project" value="InterPro"/>
</dbReference>
<evidence type="ECO:0000259" key="4">
    <source>
        <dbReference type="PROSITE" id="PS50043"/>
    </source>
</evidence>
<dbReference type="PANTHER" id="PTHR45566:SF1">
    <property type="entry name" value="HTH-TYPE TRANSCRIPTIONAL REGULATOR YHJB-RELATED"/>
    <property type="match status" value="1"/>
</dbReference>
<dbReference type="SUPFAM" id="SSF52172">
    <property type="entry name" value="CheY-like"/>
    <property type="match status" value="1"/>
</dbReference>
<evidence type="ECO:0000256" key="3">
    <source>
        <dbReference type="PROSITE-ProRule" id="PRU00169"/>
    </source>
</evidence>
<protein>
    <submittedName>
        <fullName evidence="6">DNA-binding response regulator</fullName>
    </submittedName>
</protein>
<dbReference type="Gene3D" id="3.40.50.2300">
    <property type="match status" value="1"/>
</dbReference>
<dbReference type="InterPro" id="IPR001789">
    <property type="entry name" value="Sig_transdc_resp-reg_receiver"/>
</dbReference>
<proteinExistence type="predicted"/>
<dbReference type="InterPro" id="IPR058245">
    <property type="entry name" value="NreC/VraR/RcsB-like_REC"/>
</dbReference>
<name>A0A418WBF3_9PROT</name>
<dbReference type="PANTHER" id="PTHR45566">
    <property type="entry name" value="HTH-TYPE TRANSCRIPTIONAL REGULATOR YHJB-RELATED"/>
    <property type="match status" value="1"/>
</dbReference>
<evidence type="ECO:0000313" key="6">
    <source>
        <dbReference type="EMBL" id="RJF87268.1"/>
    </source>
</evidence>
<dbReference type="CDD" id="cd06170">
    <property type="entry name" value="LuxR_C_like"/>
    <property type="match status" value="1"/>
</dbReference>
<evidence type="ECO:0000256" key="1">
    <source>
        <dbReference type="ARBA" id="ARBA00022553"/>
    </source>
</evidence>
<evidence type="ECO:0000256" key="2">
    <source>
        <dbReference type="ARBA" id="ARBA00023125"/>
    </source>
</evidence>
<dbReference type="SMART" id="SM00421">
    <property type="entry name" value="HTH_LUXR"/>
    <property type="match status" value="1"/>
</dbReference>
<organism evidence="6 7">
    <name type="scientific">Oleomonas cavernae</name>
    <dbReference type="NCBI Taxonomy" id="2320859"/>
    <lineage>
        <taxon>Bacteria</taxon>
        <taxon>Pseudomonadati</taxon>
        <taxon>Pseudomonadota</taxon>
        <taxon>Alphaproteobacteria</taxon>
        <taxon>Acetobacterales</taxon>
        <taxon>Acetobacteraceae</taxon>
        <taxon>Oleomonas</taxon>
    </lineage>
</organism>
<evidence type="ECO:0000313" key="7">
    <source>
        <dbReference type="Proteomes" id="UP000284605"/>
    </source>
</evidence>